<dbReference type="Gene3D" id="1.10.150.130">
    <property type="match status" value="1"/>
</dbReference>
<dbReference type="InterPro" id="IPR002104">
    <property type="entry name" value="Integrase_catalytic"/>
</dbReference>
<keyword evidence="3" id="KW-0233">DNA recombination</keyword>
<comment type="similarity">
    <text evidence="1">Belongs to the 'phage' integrase family.</text>
</comment>
<keyword evidence="2" id="KW-0238">DNA-binding</keyword>
<dbReference type="CDD" id="cd01185">
    <property type="entry name" value="INTN1_C_like"/>
    <property type="match status" value="1"/>
</dbReference>
<proteinExistence type="inferred from homology"/>
<reference evidence="5 6" key="1">
    <citation type="submission" date="2018-08" db="EMBL/GenBank/DDBJ databases">
        <title>Chryseobacterium nematophagum: a novel matrix digesting pathogen of nematodes.</title>
        <authorList>
            <person name="Page A."/>
            <person name="Roberts M."/>
            <person name="Felix M.-A."/>
            <person name="Weir W."/>
        </authorList>
    </citation>
    <scope>NUCLEOTIDE SEQUENCE [LARGE SCALE GENOMIC DNA]</scope>
    <source>
        <strain evidence="5 6">JUb275</strain>
    </source>
</reference>
<dbReference type="SUPFAM" id="SSF56349">
    <property type="entry name" value="DNA breaking-rejoining enzymes"/>
    <property type="match status" value="1"/>
</dbReference>
<dbReference type="GO" id="GO:0015074">
    <property type="term" value="P:DNA integration"/>
    <property type="evidence" value="ECO:0007669"/>
    <property type="project" value="InterPro"/>
</dbReference>
<dbReference type="InterPro" id="IPR050090">
    <property type="entry name" value="Tyrosine_recombinase_XerCD"/>
</dbReference>
<dbReference type="Gene3D" id="1.10.443.10">
    <property type="entry name" value="Intergrase catalytic core"/>
    <property type="match status" value="1"/>
</dbReference>
<evidence type="ECO:0000313" key="6">
    <source>
        <dbReference type="Proteomes" id="UP000267524"/>
    </source>
</evidence>
<evidence type="ECO:0000256" key="3">
    <source>
        <dbReference type="ARBA" id="ARBA00023172"/>
    </source>
</evidence>
<dbReference type="AlphaFoldDB" id="A0A3M7LED7"/>
<sequence length="403" mass="47489">MSNVNIKIVKGSKPLSDGKFAIYLRIIKNRKKKEIGIGLRCKDNHFESEQFAKQHPNSKIENELILKFKSKAFAIVREYQIDEYDFTLEEFENKFRGEDKQQEVESLKFFDEMIDEMERAGRIGNAKAYKETRDALVRFVGTQLLFSEITPAFLEKFEVFMRARGNQDGGIAFKMKELRAVFNQAIKRKLINRDLYPFDNYKISKLKPKKNKRALTVDDFKKIRDVDLSKRPDLIEAYHYFMFSFYTCGMNFVDMMKLRWTDIQDGRIYYTRSKTKGQFSIEVMDKAEEILNFYKAQNRLTPYVFPILLKEDLSPHQVANRKHKVLRRYNKKLKQISELTGVEKHLTSYVSRHSFATILKQIGTSTDIISELMGHSDVQITATYLKEFDTDVLDQENRKLLNL</sequence>
<protein>
    <submittedName>
        <fullName evidence="5">Site-specific integrase</fullName>
    </submittedName>
</protein>
<dbReference type="PANTHER" id="PTHR30349">
    <property type="entry name" value="PHAGE INTEGRASE-RELATED"/>
    <property type="match status" value="1"/>
</dbReference>
<evidence type="ECO:0000313" key="5">
    <source>
        <dbReference type="EMBL" id="RMZ60370.1"/>
    </source>
</evidence>
<dbReference type="InterPro" id="IPR010998">
    <property type="entry name" value="Integrase_recombinase_N"/>
</dbReference>
<dbReference type="GO" id="GO:0006310">
    <property type="term" value="P:DNA recombination"/>
    <property type="evidence" value="ECO:0007669"/>
    <property type="project" value="UniProtKB-KW"/>
</dbReference>
<feature type="domain" description="Tyr recombinase" evidence="4">
    <location>
        <begin position="210"/>
        <end position="398"/>
    </location>
</feature>
<evidence type="ECO:0000256" key="1">
    <source>
        <dbReference type="ARBA" id="ARBA00008857"/>
    </source>
</evidence>
<accession>A0A3M7LED7</accession>
<dbReference type="PROSITE" id="PS51898">
    <property type="entry name" value="TYR_RECOMBINASE"/>
    <property type="match status" value="1"/>
</dbReference>
<evidence type="ECO:0000259" key="4">
    <source>
        <dbReference type="PROSITE" id="PS51898"/>
    </source>
</evidence>
<dbReference type="Pfam" id="PF00589">
    <property type="entry name" value="Phage_integrase"/>
    <property type="match status" value="1"/>
</dbReference>
<dbReference type="InterPro" id="IPR035386">
    <property type="entry name" value="Arm-DNA-bind_5"/>
</dbReference>
<evidence type="ECO:0000256" key="2">
    <source>
        <dbReference type="ARBA" id="ARBA00023125"/>
    </source>
</evidence>
<organism evidence="5 6">
    <name type="scientific">Chryseobacterium nematophagum</name>
    <dbReference type="NCBI Taxonomy" id="2305228"/>
    <lineage>
        <taxon>Bacteria</taxon>
        <taxon>Pseudomonadati</taxon>
        <taxon>Bacteroidota</taxon>
        <taxon>Flavobacteriia</taxon>
        <taxon>Flavobacteriales</taxon>
        <taxon>Weeksellaceae</taxon>
        <taxon>Chryseobacterium group</taxon>
        <taxon>Chryseobacterium</taxon>
    </lineage>
</organism>
<dbReference type="GO" id="GO:0003677">
    <property type="term" value="F:DNA binding"/>
    <property type="evidence" value="ECO:0007669"/>
    <property type="project" value="UniProtKB-KW"/>
</dbReference>
<dbReference type="Proteomes" id="UP000267524">
    <property type="component" value="Unassembled WGS sequence"/>
</dbReference>
<dbReference type="InterPro" id="IPR025269">
    <property type="entry name" value="SAM-like_dom"/>
</dbReference>
<dbReference type="PANTHER" id="PTHR30349:SF64">
    <property type="entry name" value="PROPHAGE INTEGRASE INTD-RELATED"/>
    <property type="match status" value="1"/>
</dbReference>
<gene>
    <name evidence="5" type="ORF">D1632_05375</name>
</gene>
<dbReference type="InterPro" id="IPR011010">
    <property type="entry name" value="DNA_brk_join_enz"/>
</dbReference>
<dbReference type="EMBL" id="QWIV01000008">
    <property type="protein sequence ID" value="RMZ60370.1"/>
    <property type="molecule type" value="Genomic_DNA"/>
</dbReference>
<name>A0A3M7LED7_9FLAO</name>
<keyword evidence="6" id="KW-1185">Reference proteome</keyword>
<dbReference type="InterPro" id="IPR013762">
    <property type="entry name" value="Integrase-like_cat_sf"/>
</dbReference>
<dbReference type="Pfam" id="PF13102">
    <property type="entry name" value="Phage_int_SAM_5"/>
    <property type="match status" value="1"/>
</dbReference>
<dbReference type="RefSeq" id="WP_122546210.1">
    <property type="nucleotide sequence ID" value="NZ_QWIV01000008.1"/>
</dbReference>
<comment type="caution">
    <text evidence="5">The sequence shown here is derived from an EMBL/GenBank/DDBJ whole genome shotgun (WGS) entry which is preliminary data.</text>
</comment>
<dbReference type="Pfam" id="PF17293">
    <property type="entry name" value="Arm-DNA-bind_5"/>
    <property type="match status" value="1"/>
</dbReference>